<feature type="signal peptide" evidence="3">
    <location>
        <begin position="1"/>
        <end position="22"/>
    </location>
</feature>
<dbReference type="AlphaFoldDB" id="A0AAV2EMS8"/>
<name>A0AAV2EMS8_9ROSI</name>
<sequence length="130" mass="13396">MAYSAMKLAVAVMVLLIAAARSANLDVVSGPTCNSDIATDKKTAGYIGAALTELAGITSVKGGGHNKTRNIPDDKSGSISGSASCKDGRNFIDCITCLGKAEGKLLDNCRNRTEAAVELGGCQLQYAKIK</sequence>
<dbReference type="Gene3D" id="3.30.430.20">
    <property type="entry name" value="Gnk2 domain, C-X8-C-X2-C motif"/>
    <property type="match status" value="1"/>
</dbReference>
<evidence type="ECO:0000313" key="5">
    <source>
        <dbReference type="EMBL" id="CAL1387306.1"/>
    </source>
</evidence>
<feature type="chain" id="PRO_5043673920" description="Gnk2-homologous domain-containing protein" evidence="3">
    <location>
        <begin position="23"/>
        <end position="130"/>
    </location>
</feature>
<dbReference type="InterPro" id="IPR038408">
    <property type="entry name" value="GNK2_sf"/>
</dbReference>
<keyword evidence="2" id="KW-0677">Repeat</keyword>
<dbReference type="InterPro" id="IPR002902">
    <property type="entry name" value="GNK2"/>
</dbReference>
<evidence type="ECO:0000313" key="6">
    <source>
        <dbReference type="Proteomes" id="UP001497516"/>
    </source>
</evidence>
<feature type="domain" description="Gnk2-homologous" evidence="4">
    <location>
        <begin position="25"/>
        <end position="130"/>
    </location>
</feature>
<reference evidence="5 6" key="1">
    <citation type="submission" date="2024-04" db="EMBL/GenBank/DDBJ databases">
        <authorList>
            <person name="Fracassetti M."/>
        </authorList>
    </citation>
    <scope>NUCLEOTIDE SEQUENCE [LARGE SCALE GENOMIC DNA]</scope>
</reference>
<organism evidence="5 6">
    <name type="scientific">Linum trigynum</name>
    <dbReference type="NCBI Taxonomy" id="586398"/>
    <lineage>
        <taxon>Eukaryota</taxon>
        <taxon>Viridiplantae</taxon>
        <taxon>Streptophyta</taxon>
        <taxon>Embryophyta</taxon>
        <taxon>Tracheophyta</taxon>
        <taxon>Spermatophyta</taxon>
        <taxon>Magnoliopsida</taxon>
        <taxon>eudicotyledons</taxon>
        <taxon>Gunneridae</taxon>
        <taxon>Pentapetalae</taxon>
        <taxon>rosids</taxon>
        <taxon>fabids</taxon>
        <taxon>Malpighiales</taxon>
        <taxon>Linaceae</taxon>
        <taxon>Linum</taxon>
    </lineage>
</organism>
<evidence type="ECO:0000259" key="4">
    <source>
        <dbReference type="PROSITE" id="PS51473"/>
    </source>
</evidence>
<keyword evidence="1 3" id="KW-0732">Signal</keyword>
<evidence type="ECO:0000256" key="1">
    <source>
        <dbReference type="ARBA" id="ARBA00022729"/>
    </source>
</evidence>
<evidence type="ECO:0000256" key="3">
    <source>
        <dbReference type="SAM" id="SignalP"/>
    </source>
</evidence>
<dbReference type="Proteomes" id="UP001497516">
    <property type="component" value="Chromosome 5"/>
</dbReference>
<dbReference type="EMBL" id="OZ034818">
    <property type="protein sequence ID" value="CAL1387306.1"/>
    <property type="molecule type" value="Genomic_DNA"/>
</dbReference>
<proteinExistence type="predicted"/>
<keyword evidence="6" id="KW-1185">Reference proteome</keyword>
<dbReference type="PROSITE" id="PS51473">
    <property type="entry name" value="GNK2"/>
    <property type="match status" value="1"/>
</dbReference>
<evidence type="ECO:0000256" key="2">
    <source>
        <dbReference type="ARBA" id="ARBA00022737"/>
    </source>
</evidence>
<protein>
    <recommendedName>
        <fullName evidence="4">Gnk2-homologous domain-containing protein</fullName>
    </recommendedName>
</protein>
<gene>
    <name evidence="5" type="ORF">LTRI10_LOCUS28303</name>
</gene>
<accession>A0AAV2EMS8</accession>